<dbReference type="RefSeq" id="WP_028793368.1">
    <property type="nucleotide sequence ID" value="NZ_FNBW01000004.1"/>
</dbReference>
<accession>A0A8G2F2K2</accession>
<protein>
    <submittedName>
        <fullName evidence="1">Uncharacterized protein</fullName>
    </submittedName>
</protein>
<evidence type="ECO:0000313" key="2">
    <source>
        <dbReference type="Proteomes" id="UP000198615"/>
    </source>
</evidence>
<dbReference type="OrthoDB" id="7356105at2"/>
<reference evidence="1 2" key="1">
    <citation type="submission" date="2016-10" db="EMBL/GenBank/DDBJ databases">
        <authorList>
            <person name="Varghese N."/>
            <person name="Submissions S."/>
        </authorList>
    </citation>
    <scope>NUCLEOTIDE SEQUENCE [LARGE SCALE GENOMIC DNA]</scope>
    <source>
        <strain evidence="1 2">DSM 18839</strain>
    </source>
</reference>
<evidence type="ECO:0000313" key="1">
    <source>
        <dbReference type="EMBL" id="SDF55956.1"/>
    </source>
</evidence>
<proteinExistence type="predicted"/>
<dbReference type="AlphaFoldDB" id="A0A8G2F2K2"/>
<sequence length="119" mass="13385">MPRYTPGPWKMRPNGELWSYRRGANPSQIGTMSWTGAADERDGNARIIAGSVDLSESMEELMLIVCQPEVVAAIQGCDRISAKSRMIIENARTTLEEVTGRKLPEWPKRDPHDTRLETT</sequence>
<name>A0A8G2F2K2_9PROT</name>
<dbReference type="EMBL" id="FNBW01000004">
    <property type="protein sequence ID" value="SDF55956.1"/>
    <property type="molecule type" value="Genomic_DNA"/>
</dbReference>
<gene>
    <name evidence="1" type="ORF">SAMN05660686_01668</name>
</gene>
<comment type="caution">
    <text evidence="1">The sequence shown here is derived from an EMBL/GenBank/DDBJ whole genome shotgun (WGS) entry which is preliminary data.</text>
</comment>
<dbReference type="Proteomes" id="UP000198615">
    <property type="component" value="Unassembled WGS sequence"/>
</dbReference>
<keyword evidence="2" id="KW-1185">Reference proteome</keyword>
<organism evidence="1 2">
    <name type="scientific">Thalassobaculum litoreum DSM 18839</name>
    <dbReference type="NCBI Taxonomy" id="1123362"/>
    <lineage>
        <taxon>Bacteria</taxon>
        <taxon>Pseudomonadati</taxon>
        <taxon>Pseudomonadota</taxon>
        <taxon>Alphaproteobacteria</taxon>
        <taxon>Rhodospirillales</taxon>
        <taxon>Thalassobaculaceae</taxon>
        <taxon>Thalassobaculum</taxon>
    </lineage>
</organism>